<feature type="domain" description="SPATA31" evidence="10">
    <location>
        <begin position="247"/>
        <end position="403"/>
    </location>
</feature>
<feature type="compositionally biased region" description="Low complexity" evidence="9">
    <location>
        <begin position="654"/>
        <end position="664"/>
    </location>
</feature>
<dbReference type="Proteomes" id="UP000694923">
    <property type="component" value="Unplaced"/>
</dbReference>
<evidence type="ECO:0000256" key="5">
    <source>
        <dbReference type="ARBA" id="ARBA00022989"/>
    </source>
</evidence>
<comment type="function">
    <text evidence="8">May play a role in spermatogenesis.</text>
</comment>
<evidence type="ECO:0000256" key="4">
    <source>
        <dbReference type="ARBA" id="ARBA00022871"/>
    </source>
</evidence>
<evidence type="ECO:0000256" key="1">
    <source>
        <dbReference type="ARBA" id="ARBA00004167"/>
    </source>
</evidence>
<dbReference type="RefSeq" id="XP_008589805.1">
    <property type="nucleotide sequence ID" value="XM_008591583.1"/>
</dbReference>
<dbReference type="GeneID" id="103607036"/>
<feature type="region of interest" description="Disordered" evidence="9">
    <location>
        <begin position="767"/>
        <end position="798"/>
    </location>
</feature>
<dbReference type="Pfam" id="PF14650">
    <property type="entry name" value="FAM75"/>
    <property type="match status" value="3"/>
</dbReference>
<dbReference type="InterPro" id="IPR039509">
    <property type="entry name" value="SPATA31"/>
</dbReference>
<name>A0ABM0SAB4_GALVR</name>
<proteinExistence type="inferred from homology"/>
<feature type="region of interest" description="Disordered" evidence="9">
    <location>
        <begin position="511"/>
        <end position="565"/>
    </location>
</feature>
<evidence type="ECO:0000256" key="9">
    <source>
        <dbReference type="SAM" id="MobiDB-lite"/>
    </source>
</evidence>
<feature type="domain" description="SPATA31" evidence="10">
    <location>
        <begin position="12"/>
        <end position="48"/>
    </location>
</feature>
<evidence type="ECO:0000256" key="7">
    <source>
        <dbReference type="ARBA" id="ARBA00035009"/>
    </source>
</evidence>
<feature type="compositionally biased region" description="Polar residues" evidence="9">
    <location>
        <begin position="642"/>
        <end position="651"/>
    </location>
</feature>
<feature type="compositionally biased region" description="Basic and acidic residues" evidence="9">
    <location>
        <begin position="364"/>
        <end position="373"/>
    </location>
</feature>
<gene>
    <name evidence="12" type="primary">LOC103607036</name>
</gene>
<accession>A0ABM0SAB4</accession>
<keyword evidence="2" id="KW-0812">Transmembrane</keyword>
<feature type="compositionally biased region" description="Basic and acidic residues" evidence="9">
    <location>
        <begin position="348"/>
        <end position="357"/>
    </location>
</feature>
<keyword evidence="11" id="KW-1185">Reference proteome</keyword>
<evidence type="ECO:0000256" key="2">
    <source>
        <dbReference type="ARBA" id="ARBA00022692"/>
    </source>
</evidence>
<comment type="similarity">
    <text evidence="7">Belongs to the SPATA31 family.</text>
</comment>
<feature type="compositionally biased region" description="Basic and acidic residues" evidence="9">
    <location>
        <begin position="518"/>
        <end position="527"/>
    </location>
</feature>
<comment type="subcellular location">
    <subcellularLocation>
        <location evidence="1">Membrane</location>
        <topology evidence="1">Single-pass membrane protein</topology>
    </subcellularLocation>
</comment>
<feature type="region of interest" description="Disordered" evidence="9">
    <location>
        <begin position="593"/>
        <end position="673"/>
    </location>
</feature>
<dbReference type="PANTHER" id="PTHR21859:SF55">
    <property type="entry name" value="SPERMATOGENESIS-ASSOCIATED PROTEIN 31A1-RELATED"/>
    <property type="match status" value="1"/>
</dbReference>
<dbReference type="PANTHER" id="PTHR21859">
    <property type="entry name" value="ACROSOME-SPECIFIC PROTEIN"/>
    <property type="match status" value="1"/>
</dbReference>
<feature type="domain" description="SPATA31" evidence="10">
    <location>
        <begin position="50"/>
        <end position="167"/>
    </location>
</feature>
<evidence type="ECO:0000259" key="10">
    <source>
        <dbReference type="Pfam" id="PF14650"/>
    </source>
</evidence>
<evidence type="ECO:0000256" key="6">
    <source>
        <dbReference type="ARBA" id="ARBA00023136"/>
    </source>
</evidence>
<keyword evidence="4" id="KW-0744">Spermatogenesis</keyword>
<sequence length="831" mass="92754">MKDKPEQLPSPQQLSGPKVLQGHLQYKISQLVWGLFFLHSDSLVATIRCYSPQIVAQGAPCPTNQQKAQLLIPTSIQCLARDLLRKEQESQRDLPCVVKKPQEAFSQLTPDSEAFQDHESVSLLPGDFFIPELQEQLEEHLQQRFTQHCCGLSPRPHVSPDLIQPQDLQQRFTPHCCGLSPRNHVSPDLIQRQDLQQRFTPHCCGLSPRPHLSPDLIQRQDLQQRFTPHCCGLSPRPHLSPDLIQPQDLQHRFTQQCCRLSARPHMSPDLIQPQDEFPGISQVKDRHGPSVFIGGSSQNMEKMEFRGPAKFQLGEIPSNDPKHSLRRVLEDLPRALESNSRKVPGANTEKKSERDWMRLLGSDSGKDSPRSPEMKHLEDIVEVHLHRKLGEINKGMFPEDVHRPSLTNGHLLSLENSNIHMESGNLAPSEGEESNVNTSQQLSFLDVHTRQVLEVHIKRFQESHERRQTLKVHKPPHLLKVQKAQPLSLSQPAFLSSATRDSDAKSIAEAANAPGEPPHQDPGDKVAAKTSVSIQRSPQPGPLPVCKGAQRSAYKTETPSGDNILSTQASLSSFQSMSSSNTSAFQGACDFLSREQSSQGQEEPRSPKFQNLRKSLSKMFGPIGRREGRRRLTQGRHEQMLTGLSPSAQDTESVESLSSQSSRLLPEKGQASPESHFKKRIRCFLHWIVPSEKSKGHKDPLQKVKPAPAAAWSRGPVPNGLFVDNGKAEAQALMTTPQWEGVPATTGVLPTPEQRAVMRSMAYSHHATPVGHSHPVKHRDGDSSWASLPREHVSPASPCQHRPLLLQGHRPGKATFVSEGQARDDHFQWSI</sequence>
<feature type="compositionally biased region" description="Polar residues" evidence="9">
    <location>
        <begin position="553"/>
        <end position="564"/>
    </location>
</feature>
<keyword evidence="5" id="KW-1133">Transmembrane helix</keyword>
<protein>
    <submittedName>
        <fullName evidence="12">Spermatogenesis-associated protein 31C2-like</fullName>
    </submittedName>
</protein>
<evidence type="ECO:0000313" key="12">
    <source>
        <dbReference type="RefSeq" id="XP_008589805.1"/>
    </source>
</evidence>
<keyword evidence="3" id="KW-0221">Differentiation</keyword>
<evidence type="ECO:0000256" key="8">
    <source>
        <dbReference type="ARBA" id="ARBA00037695"/>
    </source>
</evidence>
<feature type="region of interest" description="Disordered" evidence="9">
    <location>
        <begin position="336"/>
        <end position="373"/>
    </location>
</feature>
<reference evidence="12" key="1">
    <citation type="submission" date="2025-08" db="UniProtKB">
        <authorList>
            <consortium name="RefSeq"/>
        </authorList>
    </citation>
    <scope>IDENTIFICATION</scope>
</reference>
<evidence type="ECO:0000256" key="3">
    <source>
        <dbReference type="ARBA" id="ARBA00022782"/>
    </source>
</evidence>
<organism evidence="11 12">
    <name type="scientific">Galeopterus variegatus</name>
    <name type="common">Malayan flying lemur</name>
    <name type="synonym">Cynocephalus variegatus</name>
    <dbReference type="NCBI Taxonomy" id="482537"/>
    <lineage>
        <taxon>Eukaryota</taxon>
        <taxon>Metazoa</taxon>
        <taxon>Chordata</taxon>
        <taxon>Craniata</taxon>
        <taxon>Vertebrata</taxon>
        <taxon>Euteleostomi</taxon>
        <taxon>Mammalia</taxon>
        <taxon>Eutheria</taxon>
        <taxon>Euarchontoglires</taxon>
        <taxon>Dermoptera</taxon>
        <taxon>Cynocephalidae</taxon>
        <taxon>Galeopterus</taxon>
    </lineage>
</organism>
<evidence type="ECO:0000313" key="11">
    <source>
        <dbReference type="Proteomes" id="UP000694923"/>
    </source>
</evidence>
<keyword evidence="6" id="KW-0472">Membrane</keyword>